<keyword evidence="1" id="KW-0863">Zinc-finger</keyword>
<accession>A0AAN4YZ09</accession>
<feature type="non-terminal residue" evidence="3">
    <location>
        <position position="1"/>
    </location>
</feature>
<gene>
    <name evidence="3" type="ORF">PMAYCL1PPCAC_01687</name>
</gene>
<name>A0AAN4YZ09_9BILA</name>
<dbReference type="InterPro" id="IPR036236">
    <property type="entry name" value="Znf_C2H2_sf"/>
</dbReference>
<feature type="non-terminal residue" evidence="3">
    <location>
        <position position="81"/>
    </location>
</feature>
<keyword evidence="4" id="KW-1185">Reference proteome</keyword>
<dbReference type="SUPFAM" id="SSF57667">
    <property type="entry name" value="beta-beta-alpha zinc fingers"/>
    <property type="match status" value="1"/>
</dbReference>
<evidence type="ECO:0000259" key="2">
    <source>
        <dbReference type="PROSITE" id="PS50157"/>
    </source>
</evidence>
<dbReference type="PROSITE" id="PS50157">
    <property type="entry name" value="ZINC_FINGER_C2H2_2"/>
    <property type="match status" value="1"/>
</dbReference>
<keyword evidence="1" id="KW-0479">Metal-binding</keyword>
<dbReference type="PROSITE" id="PS00028">
    <property type="entry name" value="ZINC_FINGER_C2H2_1"/>
    <property type="match status" value="1"/>
</dbReference>
<proteinExistence type="predicted"/>
<dbReference type="GO" id="GO:0008270">
    <property type="term" value="F:zinc ion binding"/>
    <property type="evidence" value="ECO:0007669"/>
    <property type="project" value="UniProtKB-KW"/>
</dbReference>
<dbReference type="SMART" id="SM00355">
    <property type="entry name" value="ZnF_C2H2"/>
    <property type="match status" value="2"/>
</dbReference>
<evidence type="ECO:0000313" key="3">
    <source>
        <dbReference type="EMBL" id="GMR31492.1"/>
    </source>
</evidence>
<dbReference type="Pfam" id="PF13894">
    <property type="entry name" value="zf-C2H2_4"/>
    <property type="match status" value="1"/>
</dbReference>
<comment type="caution">
    <text evidence="3">The sequence shown here is derived from an EMBL/GenBank/DDBJ whole genome shotgun (WGS) entry which is preliminary data.</text>
</comment>
<evidence type="ECO:0000256" key="1">
    <source>
        <dbReference type="PROSITE-ProRule" id="PRU00042"/>
    </source>
</evidence>
<dbReference type="AlphaFoldDB" id="A0AAN4YZ09"/>
<dbReference type="InterPro" id="IPR013087">
    <property type="entry name" value="Znf_C2H2_type"/>
</dbReference>
<keyword evidence="1" id="KW-0862">Zinc</keyword>
<evidence type="ECO:0000313" key="4">
    <source>
        <dbReference type="Proteomes" id="UP001328107"/>
    </source>
</evidence>
<reference evidence="4" key="1">
    <citation type="submission" date="2022-10" db="EMBL/GenBank/DDBJ databases">
        <title>Genome assembly of Pristionchus species.</title>
        <authorList>
            <person name="Yoshida K."/>
            <person name="Sommer R.J."/>
        </authorList>
    </citation>
    <scope>NUCLEOTIDE SEQUENCE [LARGE SCALE GENOMIC DNA]</scope>
    <source>
        <strain evidence="4">RS5460</strain>
    </source>
</reference>
<dbReference type="EMBL" id="BTRK01000001">
    <property type="protein sequence ID" value="GMR31492.1"/>
    <property type="molecule type" value="Genomic_DNA"/>
</dbReference>
<organism evidence="3 4">
    <name type="scientific">Pristionchus mayeri</name>
    <dbReference type="NCBI Taxonomy" id="1317129"/>
    <lineage>
        <taxon>Eukaryota</taxon>
        <taxon>Metazoa</taxon>
        <taxon>Ecdysozoa</taxon>
        <taxon>Nematoda</taxon>
        <taxon>Chromadorea</taxon>
        <taxon>Rhabditida</taxon>
        <taxon>Rhabditina</taxon>
        <taxon>Diplogasteromorpha</taxon>
        <taxon>Diplogasteroidea</taxon>
        <taxon>Neodiplogasteridae</taxon>
        <taxon>Pristionchus</taxon>
    </lineage>
</organism>
<sequence length="81" mass="9631">DEDPRRRRCKCEICGDSFTNHSGIKFHMQSHLDDNDPEQARKKRPFKREHCGLAYRVVLSLRNHIKSRHSGKEMVEKPFHC</sequence>
<dbReference type="Gene3D" id="3.30.160.60">
    <property type="entry name" value="Classic Zinc Finger"/>
    <property type="match status" value="1"/>
</dbReference>
<feature type="domain" description="C2H2-type" evidence="2">
    <location>
        <begin position="9"/>
        <end position="36"/>
    </location>
</feature>
<dbReference type="Proteomes" id="UP001328107">
    <property type="component" value="Unassembled WGS sequence"/>
</dbReference>
<protein>
    <recommendedName>
        <fullName evidence="2">C2H2-type domain-containing protein</fullName>
    </recommendedName>
</protein>